<evidence type="ECO:0000256" key="2">
    <source>
        <dbReference type="ARBA" id="ARBA00023125"/>
    </source>
</evidence>
<evidence type="ECO:0000259" key="5">
    <source>
        <dbReference type="PROSITE" id="PS51063"/>
    </source>
</evidence>
<dbReference type="InterPro" id="IPR014710">
    <property type="entry name" value="RmlC-like_jellyroll"/>
</dbReference>
<sequence>MLTDPSVLLSSPLFQGLSTKDTISLLQCISVNRKKFSQGEVIFLSGEPINRIGVILQGSITIIKEDFSGNRSILAEFVKGNIFGEAFAFSNNEKLSVTAISASESEILFIDANRIFTFCASACPYHSRLIENMLKIIAKKNIVLNEKIDVLSKRTIRNRLLSFLQIQSQKNDSNHFSIPFNRQELADYLCVDRSALSNEMSKLQNEGFFSVSKNEFTIYSSKGNK</sequence>
<evidence type="ECO:0000259" key="4">
    <source>
        <dbReference type="PROSITE" id="PS50042"/>
    </source>
</evidence>
<dbReference type="InterPro" id="IPR000595">
    <property type="entry name" value="cNMP-bd_dom"/>
</dbReference>
<name>A0A0S7BVQ6_9CHLR</name>
<accession>A0A0S7BVQ6</accession>
<dbReference type="SUPFAM" id="SSF46785">
    <property type="entry name" value="Winged helix' DNA-binding domain"/>
    <property type="match status" value="1"/>
</dbReference>
<dbReference type="SMART" id="SM00100">
    <property type="entry name" value="cNMP"/>
    <property type="match status" value="1"/>
</dbReference>
<dbReference type="GO" id="GO:0003700">
    <property type="term" value="F:DNA-binding transcription factor activity"/>
    <property type="evidence" value="ECO:0007669"/>
    <property type="project" value="TreeGrafter"/>
</dbReference>
<gene>
    <name evidence="6" type="ORF">ATC1_131253</name>
</gene>
<feature type="domain" description="Cyclic nucleotide-binding" evidence="4">
    <location>
        <begin position="13"/>
        <end position="136"/>
    </location>
</feature>
<dbReference type="GO" id="GO:0003677">
    <property type="term" value="F:DNA binding"/>
    <property type="evidence" value="ECO:0007669"/>
    <property type="project" value="UniProtKB-KW"/>
</dbReference>
<dbReference type="AlphaFoldDB" id="A0A0S7BVQ6"/>
<dbReference type="PROSITE" id="PS51063">
    <property type="entry name" value="HTH_CRP_2"/>
    <property type="match status" value="1"/>
</dbReference>
<keyword evidence="3" id="KW-0804">Transcription</keyword>
<dbReference type="PANTHER" id="PTHR24567:SF58">
    <property type="entry name" value="CYCLIC AMP-BINDING REGULATORY PROTEIN"/>
    <property type="match status" value="1"/>
</dbReference>
<dbReference type="SUPFAM" id="SSF51206">
    <property type="entry name" value="cAMP-binding domain-like"/>
    <property type="match status" value="1"/>
</dbReference>
<dbReference type="InterPro" id="IPR012318">
    <property type="entry name" value="HTH_CRP"/>
</dbReference>
<reference evidence="6" key="1">
    <citation type="journal article" date="2015" name="Genome Announc.">
        <title>Draft Genome Sequence of Anaerolineae Strain TC1, a Novel Isolate from a Methanogenic Wastewater Treatment System.</title>
        <authorList>
            <person name="Matsuura N."/>
            <person name="Tourlousse D.M."/>
            <person name="Sun L."/>
            <person name="Toyonaga M."/>
            <person name="Kuroda K."/>
            <person name="Ohashi A."/>
            <person name="Cruz R."/>
            <person name="Yamaguchi T."/>
            <person name="Sekiguchi Y."/>
        </authorList>
    </citation>
    <scope>NUCLEOTIDE SEQUENCE [LARGE SCALE GENOMIC DNA]</scope>
    <source>
        <strain evidence="6">TC1</strain>
    </source>
</reference>
<keyword evidence="1" id="KW-0805">Transcription regulation</keyword>
<feature type="domain" description="HTH crp-type" evidence="5">
    <location>
        <begin position="154"/>
        <end position="222"/>
    </location>
</feature>
<evidence type="ECO:0000313" key="7">
    <source>
        <dbReference type="Proteomes" id="UP000053370"/>
    </source>
</evidence>
<dbReference type="EMBL" id="DF968181">
    <property type="protein sequence ID" value="GAP41268.1"/>
    <property type="molecule type" value="Genomic_DNA"/>
</dbReference>
<dbReference type="GO" id="GO:0005829">
    <property type="term" value="C:cytosol"/>
    <property type="evidence" value="ECO:0007669"/>
    <property type="project" value="TreeGrafter"/>
</dbReference>
<dbReference type="Pfam" id="PF13545">
    <property type="entry name" value="HTH_Crp_2"/>
    <property type="match status" value="1"/>
</dbReference>
<dbReference type="Gene3D" id="2.60.120.10">
    <property type="entry name" value="Jelly Rolls"/>
    <property type="match status" value="1"/>
</dbReference>
<dbReference type="RefSeq" id="WP_062282140.1">
    <property type="nucleotide sequence ID" value="NZ_DF968181.1"/>
</dbReference>
<dbReference type="CDD" id="cd00038">
    <property type="entry name" value="CAP_ED"/>
    <property type="match status" value="1"/>
</dbReference>
<evidence type="ECO:0000256" key="1">
    <source>
        <dbReference type="ARBA" id="ARBA00023015"/>
    </source>
</evidence>
<dbReference type="Pfam" id="PF00027">
    <property type="entry name" value="cNMP_binding"/>
    <property type="match status" value="1"/>
</dbReference>
<dbReference type="PROSITE" id="PS50042">
    <property type="entry name" value="CNMP_BINDING_3"/>
    <property type="match status" value="1"/>
</dbReference>
<dbReference type="OrthoDB" id="156829at2"/>
<keyword evidence="2" id="KW-0238">DNA-binding</keyword>
<evidence type="ECO:0000256" key="3">
    <source>
        <dbReference type="ARBA" id="ARBA00023163"/>
    </source>
</evidence>
<dbReference type="PATRIC" id="fig|1678840.3.peg.2700"/>
<dbReference type="InterPro" id="IPR050397">
    <property type="entry name" value="Env_Response_Regulators"/>
</dbReference>
<dbReference type="Proteomes" id="UP000053370">
    <property type="component" value="Unassembled WGS sequence"/>
</dbReference>
<dbReference type="InterPro" id="IPR018490">
    <property type="entry name" value="cNMP-bd_dom_sf"/>
</dbReference>
<dbReference type="PANTHER" id="PTHR24567">
    <property type="entry name" value="CRP FAMILY TRANSCRIPTIONAL REGULATORY PROTEIN"/>
    <property type="match status" value="1"/>
</dbReference>
<evidence type="ECO:0000313" key="6">
    <source>
        <dbReference type="EMBL" id="GAP41268.1"/>
    </source>
</evidence>
<dbReference type="InterPro" id="IPR036390">
    <property type="entry name" value="WH_DNA-bd_sf"/>
</dbReference>
<proteinExistence type="predicted"/>
<protein>
    <submittedName>
        <fullName evidence="6">Protein containing cAMP-binding domain of CRP</fullName>
    </submittedName>
</protein>
<keyword evidence="7" id="KW-1185">Reference proteome</keyword>
<organism evidence="6">
    <name type="scientific">Flexilinea flocculi</name>
    <dbReference type="NCBI Taxonomy" id="1678840"/>
    <lineage>
        <taxon>Bacteria</taxon>
        <taxon>Bacillati</taxon>
        <taxon>Chloroflexota</taxon>
        <taxon>Anaerolineae</taxon>
        <taxon>Anaerolineales</taxon>
        <taxon>Anaerolineaceae</taxon>
        <taxon>Flexilinea</taxon>
    </lineage>
</organism>
<dbReference type="STRING" id="1678840.ATC1_131253"/>